<feature type="transmembrane region" description="Helical" evidence="11">
    <location>
        <begin position="295"/>
        <end position="316"/>
    </location>
</feature>
<dbReference type="PROSITE" id="PS51201">
    <property type="entry name" value="RCK_N"/>
    <property type="match status" value="1"/>
</dbReference>
<dbReference type="Gene3D" id="3.30.70.1450">
    <property type="entry name" value="Regulator of K+ conductance, C-terminal domain"/>
    <property type="match status" value="1"/>
</dbReference>
<dbReference type="GO" id="GO:1902600">
    <property type="term" value="P:proton transmembrane transport"/>
    <property type="evidence" value="ECO:0007669"/>
    <property type="project" value="InterPro"/>
</dbReference>
<dbReference type="GO" id="GO:0012505">
    <property type="term" value="C:endomembrane system"/>
    <property type="evidence" value="ECO:0007669"/>
    <property type="project" value="UniProtKB-SubCell"/>
</dbReference>
<dbReference type="InterPro" id="IPR006153">
    <property type="entry name" value="Cation/H_exchanger_TM"/>
</dbReference>
<accession>A0A6A7RRP6</accession>
<evidence type="ECO:0000256" key="1">
    <source>
        <dbReference type="ARBA" id="ARBA00004127"/>
    </source>
</evidence>
<evidence type="ECO:0000259" key="12">
    <source>
        <dbReference type="PROSITE" id="PS51201"/>
    </source>
</evidence>
<dbReference type="InterPro" id="IPR003148">
    <property type="entry name" value="RCK_N"/>
</dbReference>
<dbReference type="InterPro" id="IPR036721">
    <property type="entry name" value="RCK_C_sf"/>
</dbReference>
<feature type="transmembrane region" description="Helical" evidence="11">
    <location>
        <begin position="353"/>
        <end position="373"/>
    </location>
</feature>
<reference evidence="14 15" key="1">
    <citation type="submission" date="2017-09" db="EMBL/GenBank/DDBJ databases">
        <title>Metagenomic Analysis Reveals Denitrifying Candidatus Accumulibacter and Flanking Population as a Source of N2O.</title>
        <authorList>
            <person name="Gao H."/>
            <person name="Mao Y."/>
            <person name="Zhao X."/>
            <person name="Liu W.-T."/>
            <person name="Zhang T."/>
            <person name="Wells G."/>
        </authorList>
    </citation>
    <scope>NUCLEOTIDE SEQUENCE [LARGE SCALE GENOMIC DNA]</scope>
    <source>
        <strain evidence="14">CANDO_2_IC</strain>
    </source>
</reference>
<dbReference type="PANTHER" id="PTHR46157">
    <property type="entry name" value="K(+) EFFLUX ANTIPORTER 3, CHLOROPLASTIC"/>
    <property type="match status" value="1"/>
</dbReference>
<dbReference type="InterPro" id="IPR004771">
    <property type="entry name" value="K/H_exchanger"/>
</dbReference>
<feature type="transmembrane region" description="Helical" evidence="11">
    <location>
        <begin position="217"/>
        <end position="250"/>
    </location>
</feature>
<evidence type="ECO:0000256" key="6">
    <source>
        <dbReference type="ARBA" id="ARBA00022692"/>
    </source>
</evidence>
<evidence type="ECO:0000259" key="13">
    <source>
        <dbReference type="PROSITE" id="PS51202"/>
    </source>
</evidence>
<evidence type="ECO:0000256" key="3">
    <source>
        <dbReference type="ARBA" id="ARBA00022448"/>
    </source>
</evidence>
<feature type="transmembrane region" description="Helical" evidence="11">
    <location>
        <begin position="57"/>
        <end position="75"/>
    </location>
</feature>
<comment type="caution">
    <text evidence="14">The sequence shown here is derived from an EMBL/GenBank/DDBJ whole genome shotgun (WGS) entry which is preliminary data.</text>
</comment>
<dbReference type="FunFam" id="3.40.50.720:FF:000036">
    <property type="entry name" value="Glutathione-regulated potassium-efflux system protein KefB"/>
    <property type="match status" value="1"/>
</dbReference>
<dbReference type="PANTHER" id="PTHR46157:SF4">
    <property type="entry name" value="K(+) EFFLUX ANTIPORTER 3, CHLOROPLASTIC"/>
    <property type="match status" value="1"/>
</dbReference>
<dbReference type="Proteomes" id="UP000342300">
    <property type="component" value="Unassembled WGS sequence"/>
</dbReference>
<evidence type="ECO:0000256" key="10">
    <source>
        <dbReference type="ARBA" id="ARBA00023136"/>
    </source>
</evidence>
<dbReference type="Pfam" id="PF00999">
    <property type="entry name" value="Na_H_Exchanger"/>
    <property type="match status" value="1"/>
</dbReference>
<evidence type="ECO:0000256" key="7">
    <source>
        <dbReference type="ARBA" id="ARBA00022958"/>
    </source>
</evidence>
<feature type="transmembrane region" description="Helical" evidence="11">
    <location>
        <begin position="84"/>
        <end position="109"/>
    </location>
</feature>
<evidence type="ECO:0000256" key="11">
    <source>
        <dbReference type="SAM" id="Phobius"/>
    </source>
</evidence>
<dbReference type="Gene3D" id="1.20.1530.20">
    <property type="match status" value="1"/>
</dbReference>
<keyword evidence="4" id="KW-0050">Antiport</keyword>
<dbReference type="Pfam" id="PF02080">
    <property type="entry name" value="TrkA_C"/>
    <property type="match status" value="1"/>
</dbReference>
<evidence type="ECO:0000256" key="8">
    <source>
        <dbReference type="ARBA" id="ARBA00022989"/>
    </source>
</evidence>
<evidence type="ECO:0000256" key="9">
    <source>
        <dbReference type="ARBA" id="ARBA00023065"/>
    </source>
</evidence>
<dbReference type="Pfam" id="PF02254">
    <property type="entry name" value="TrkA_N"/>
    <property type="match status" value="1"/>
</dbReference>
<dbReference type="AlphaFoldDB" id="A0A6A7RRP6"/>
<dbReference type="GO" id="GO:0008324">
    <property type="term" value="F:monoatomic cation transmembrane transporter activity"/>
    <property type="evidence" value="ECO:0007669"/>
    <property type="project" value="InterPro"/>
</dbReference>
<dbReference type="SUPFAM" id="SSF51735">
    <property type="entry name" value="NAD(P)-binding Rossmann-fold domains"/>
    <property type="match status" value="1"/>
</dbReference>
<sequence>MMETLPTIVMLLGASVVSVIIFRSINLPPVLGYLLVGTVIGPHALDLVGGVSGMQHLAEFGVVFLMFSIGLEFSLPKLYAMKRIVFGLGLLQVLVTIAVVTAIVTALKLSWQEGVALGGALAMSSTAVLTKLLTERLELDKAHGREVMGVLLFQDIAVVPLLILIPSFSESPERMATMMGLAMLKAVVVLSLVLFFGQRLMSKWFFIVARGKSAELFMLNVLLITLGLAYLTEVAGLSLALGAFVAGILISETQYRHHVEEDIKPFRDVLMGLFFVTIGMMLDIPLVLANAPLVLGVLGALLVTKFALVLGLSRLFGSTFGGAMRTGLWLCAGGEFGFVLLSEMRHLQLLPPMVLQAVLAALVLSMLLAPLIVQYSNQIVLRFAASEWLMRSMQMTQLAAKSMNTEKHVVICGYGRTGQYLARFMEEEDVTYLALDLDPERIREATAAGENVIYGDAARHETLIAAGVSRASVLIISFADARVSERVLEHARQINPDLPIIVRTLDEKDLDALLHAGAAEVVPETLETSMVLAAHALRHLGVPNAQVREHFRQTRSGRYKTLRGFFHGESDLEEEAHDSDEARLHSVLLGEGAHAVGRTLGELSLQELGVEVTAVRRRNIRALEPSPEIRFGSGDVIVLLGTARALSAAEERLLKG</sequence>
<evidence type="ECO:0000256" key="4">
    <source>
        <dbReference type="ARBA" id="ARBA00022449"/>
    </source>
</evidence>
<dbReference type="Gene3D" id="3.40.50.720">
    <property type="entry name" value="NAD(P)-binding Rossmann-like Domain"/>
    <property type="match status" value="1"/>
</dbReference>
<dbReference type="SUPFAM" id="SSF116726">
    <property type="entry name" value="TrkA C-terminal domain-like"/>
    <property type="match status" value="1"/>
</dbReference>
<keyword evidence="7" id="KW-0630">Potassium</keyword>
<name>A0A6A7RRP6_9PROT</name>
<keyword evidence="10 11" id="KW-0472">Membrane</keyword>
<dbReference type="EMBL" id="PDHS01000143">
    <property type="protein sequence ID" value="MQM30224.1"/>
    <property type="molecule type" value="Genomic_DNA"/>
</dbReference>
<protein>
    <submittedName>
        <fullName evidence="14">Potassium transporter</fullName>
    </submittedName>
</protein>
<feature type="domain" description="RCK N-terminal" evidence="12">
    <location>
        <begin position="406"/>
        <end position="523"/>
    </location>
</feature>
<evidence type="ECO:0000256" key="2">
    <source>
        <dbReference type="ARBA" id="ARBA00005551"/>
    </source>
</evidence>
<dbReference type="GO" id="GO:0006813">
    <property type="term" value="P:potassium ion transport"/>
    <property type="evidence" value="ECO:0007669"/>
    <property type="project" value="UniProtKB-KW"/>
</dbReference>
<keyword evidence="9" id="KW-0406">Ion transport</keyword>
<feature type="transmembrane region" description="Helical" evidence="11">
    <location>
        <begin position="175"/>
        <end position="196"/>
    </location>
</feature>
<keyword evidence="6 11" id="KW-0812">Transmembrane</keyword>
<comment type="subcellular location">
    <subcellularLocation>
        <location evidence="1">Endomembrane system</location>
        <topology evidence="1">Multi-pass membrane protein</topology>
    </subcellularLocation>
</comment>
<dbReference type="NCBIfam" id="TIGR00932">
    <property type="entry name" value="2a37"/>
    <property type="match status" value="1"/>
</dbReference>
<keyword evidence="5" id="KW-0633">Potassium transport</keyword>
<keyword evidence="8 11" id="KW-1133">Transmembrane helix</keyword>
<dbReference type="InterPro" id="IPR006037">
    <property type="entry name" value="RCK_C"/>
</dbReference>
<feature type="transmembrane region" description="Helical" evidence="11">
    <location>
        <begin position="270"/>
        <end position="288"/>
    </location>
</feature>
<feature type="transmembrane region" description="Helical" evidence="11">
    <location>
        <begin position="322"/>
        <end position="341"/>
    </location>
</feature>
<dbReference type="GO" id="GO:0015297">
    <property type="term" value="F:antiporter activity"/>
    <property type="evidence" value="ECO:0007669"/>
    <property type="project" value="UniProtKB-KW"/>
</dbReference>
<proteinExistence type="inferred from homology"/>
<dbReference type="InterPro" id="IPR036291">
    <property type="entry name" value="NAD(P)-bd_dom_sf"/>
</dbReference>
<feature type="transmembrane region" description="Helical" evidence="11">
    <location>
        <begin position="115"/>
        <end position="134"/>
    </location>
</feature>
<evidence type="ECO:0000313" key="14">
    <source>
        <dbReference type="EMBL" id="MQM30224.1"/>
    </source>
</evidence>
<dbReference type="InterPro" id="IPR038770">
    <property type="entry name" value="Na+/solute_symporter_sf"/>
</dbReference>
<dbReference type="PROSITE" id="PS51202">
    <property type="entry name" value="RCK_C"/>
    <property type="match status" value="1"/>
</dbReference>
<organism evidence="14 15">
    <name type="scientific">Candidatus Accumulibacter phosphatis</name>
    <dbReference type="NCBI Taxonomy" id="327160"/>
    <lineage>
        <taxon>Bacteria</taxon>
        <taxon>Pseudomonadati</taxon>
        <taxon>Pseudomonadota</taxon>
        <taxon>Betaproteobacteria</taxon>
        <taxon>Candidatus Accumulibacter</taxon>
    </lineage>
</organism>
<feature type="domain" description="RCK C-terminal" evidence="13">
    <location>
        <begin position="570"/>
        <end position="655"/>
    </location>
</feature>
<feature type="transmembrane region" description="Helical" evidence="11">
    <location>
        <begin position="146"/>
        <end position="169"/>
    </location>
</feature>
<evidence type="ECO:0000313" key="15">
    <source>
        <dbReference type="Proteomes" id="UP000342300"/>
    </source>
</evidence>
<evidence type="ECO:0000256" key="5">
    <source>
        <dbReference type="ARBA" id="ARBA00022538"/>
    </source>
</evidence>
<gene>
    <name evidence="14" type="ORF">CRU78_06655</name>
</gene>
<comment type="similarity">
    <text evidence="2">Belongs to the monovalent cation:proton antiporter 2 (CPA2) transporter (TC 2.A.37) family.</text>
</comment>
<keyword evidence="3" id="KW-0813">Transport</keyword>
<dbReference type="GO" id="GO:0005886">
    <property type="term" value="C:plasma membrane"/>
    <property type="evidence" value="ECO:0007669"/>
    <property type="project" value="TreeGrafter"/>
</dbReference>
<feature type="transmembrane region" description="Helical" evidence="11">
    <location>
        <begin position="6"/>
        <end position="23"/>
    </location>
</feature>